<dbReference type="AlphaFoldDB" id="A0A0F9KJV8"/>
<dbReference type="InterPro" id="IPR016181">
    <property type="entry name" value="Acyl_CoA_acyltransferase"/>
</dbReference>
<accession>A0A0F9KJV8</accession>
<dbReference type="PANTHER" id="PTHR13355:SF15">
    <property type="entry name" value="GCN5-RELATED N-ACETYLTRANSFERASE 3, CHLOROPLASTIC"/>
    <property type="match status" value="1"/>
</dbReference>
<proteinExistence type="predicted"/>
<reference evidence="2" key="1">
    <citation type="journal article" date="2015" name="Nature">
        <title>Complex archaea that bridge the gap between prokaryotes and eukaryotes.</title>
        <authorList>
            <person name="Spang A."/>
            <person name="Saw J.H."/>
            <person name="Jorgensen S.L."/>
            <person name="Zaremba-Niedzwiedzka K."/>
            <person name="Martijn J."/>
            <person name="Lind A.E."/>
            <person name="van Eijk R."/>
            <person name="Schleper C."/>
            <person name="Guy L."/>
            <person name="Ettema T.J."/>
        </authorList>
    </citation>
    <scope>NUCLEOTIDE SEQUENCE</scope>
</reference>
<dbReference type="EMBL" id="LAZR01014879">
    <property type="protein sequence ID" value="KKM15560.1"/>
    <property type="molecule type" value="Genomic_DNA"/>
</dbReference>
<dbReference type="GO" id="GO:0008080">
    <property type="term" value="F:N-acetyltransferase activity"/>
    <property type="evidence" value="ECO:0007669"/>
    <property type="project" value="TreeGrafter"/>
</dbReference>
<dbReference type="InterPro" id="IPR000182">
    <property type="entry name" value="GNAT_dom"/>
</dbReference>
<organism evidence="2">
    <name type="scientific">marine sediment metagenome</name>
    <dbReference type="NCBI Taxonomy" id="412755"/>
    <lineage>
        <taxon>unclassified sequences</taxon>
        <taxon>metagenomes</taxon>
        <taxon>ecological metagenomes</taxon>
    </lineage>
</organism>
<dbReference type="CDD" id="cd04301">
    <property type="entry name" value="NAT_SF"/>
    <property type="match status" value="1"/>
</dbReference>
<evidence type="ECO:0000313" key="2">
    <source>
        <dbReference type="EMBL" id="KKM15560.1"/>
    </source>
</evidence>
<gene>
    <name evidence="2" type="ORF">LCGC14_1694860</name>
</gene>
<dbReference type="PROSITE" id="PS51186">
    <property type="entry name" value="GNAT"/>
    <property type="match status" value="1"/>
</dbReference>
<feature type="domain" description="N-acetyltransferase" evidence="1">
    <location>
        <begin position="1"/>
        <end position="151"/>
    </location>
</feature>
<comment type="caution">
    <text evidence="2">The sequence shown here is derived from an EMBL/GenBank/DDBJ whole genome shotgun (WGS) entry which is preliminary data.</text>
</comment>
<dbReference type="SUPFAM" id="SSF55729">
    <property type="entry name" value="Acyl-CoA N-acyltransferases (Nat)"/>
    <property type="match status" value="1"/>
</dbReference>
<dbReference type="PANTHER" id="PTHR13355">
    <property type="entry name" value="GLUCOSAMINE 6-PHOSPHATE N-ACETYLTRANSFERASE"/>
    <property type="match status" value="1"/>
</dbReference>
<evidence type="ECO:0000259" key="1">
    <source>
        <dbReference type="PROSITE" id="PS51186"/>
    </source>
</evidence>
<protein>
    <recommendedName>
        <fullName evidence="1">N-acetyltransferase domain-containing protein</fullName>
    </recommendedName>
</protein>
<dbReference type="Gene3D" id="3.40.630.30">
    <property type="match status" value="1"/>
</dbReference>
<sequence>MIIRNIKNNEMNKLLNLYTHLHRKDAPLPAKPKLESIWKDITTNPLLHYFVVEYDKKIVSSCTLSIIPNLTRGGRPYGLIENVVTHTEYRRRGFGTSILQFALETAWKNKCYKVMLFTGSKDPSIHHFYEKVGFKKGIKTGFVAKAFDFYY</sequence>
<dbReference type="InterPro" id="IPR039143">
    <property type="entry name" value="GNPNAT1-like"/>
</dbReference>
<dbReference type="Pfam" id="PF00583">
    <property type="entry name" value="Acetyltransf_1"/>
    <property type="match status" value="1"/>
</dbReference>
<name>A0A0F9KJV8_9ZZZZ</name>